<dbReference type="AlphaFoldDB" id="A0A193LH52"/>
<protein>
    <recommendedName>
        <fullName evidence="3">Peptidase</fullName>
    </recommendedName>
</protein>
<evidence type="ECO:0000313" key="1">
    <source>
        <dbReference type="EMBL" id="ANO51704.1"/>
    </source>
</evidence>
<dbReference type="STRING" id="1548547.BA177_11260"/>
<evidence type="ECO:0008006" key="3">
    <source>
        <dbReference type="Google" id="ProtNLM"/>
    </source>
</evidence>
<dbReference type="Proteomes" id="UP000092695">
    <property type="component" value="Chromosome"/>
</dbReference>
<gene>
    <name evidence="1" type="ORF">BA177_11260</name>
</gene>
<dbReference type="RefSeq" id="WP_068616294.1">
    <property type="nucleotide sequence ID" value="NZ_CP016268.1"/>
</dbReference>
<name>A0A193LH52_9GAMM</name>
<dbReference type="Pfam" id="PF07277">
    <property type="entry name" value="SapC"/>
    <property type="match status" value="1"/>
</dbReference>
<evidence type="ECO:0000313" key="2">
    <source>
        <dbReference type="Proteomes" id="UP000092695"/>
    </source>
</evidence>
<keyword evidence="2" id="KW-1185">Reference proteome</keyword>
<dbReference type="InterPro" id="IPR010836">
    <property type="entry name" value="SapC"/>
</dbReference>
<proteinExistence type="predicted"/>
<reference evidence="1 2" key="1">
    <citation type="submission" date="2016-06" db="EMBL/GenBank/DDBJ databases">
        <title>Complete genome sequence of a deep-branching marine Gamma Proteobacterium Woeseia oceani type strain XK5.</title>
        <authorList>
            <person name="Mu D."/>
            <person name="Du Z."/>
        </authorList>
    </citation>
    <scope>NUCLEOTIDE SEQUENCE [LARGE SCALE GENOMIC DNA]</scope>
    <source>
        <strain evidence="1 2">XK5</strain>
    </source>
</reference>
<organism evidence="1 2">
    <name type="scientific">Woeseia oceani</name>
    <dbReference type="NCBI Taxonomy" id="1548547"/>
    <lineage>
        <taxon>Bacteria</taxon>
        <taxon>Pseudomonadati</taxon>
        <taxon>Pseudomonadota</taxon>
        <taxon>Gammaproteobacteria</taxon>
        <taxon>Woeseiales</taxon>
        <taxon>Woeseiaceae</taxon>
        <taxon>Woeseia</taxon>
    </lineage>
</organism>
<sequence>MDNSEKEQGGLFLYEQPELMSAEQHGKLGLTPADKPYAFASHARAVPLTLAEFASAQRNYPIVFTNLENPFPVAVVGLLEDENLFINDGVWDPACYVPAYLRCHPFSFAGEQEGRIAVVVDRKASTVTENARYPFFVDGKLATETESMMRFCAQYEAERLRTLNFCTQLRDLGLLASQRAMHTPDGSTEEQTLANYVSVDTQKLAELSDEAVVELHRSGRLASIYLQAYSMENWQPLMIRRDQRAKPAAVK</sequence>
<dbReference type="KEGG" id="woc:BA177_11260"/>
<dbReference type="EMBL" id="CP016268">
    <property type="protein sequence ID" value="ANO51704.1"/>
    <property type="molecule type" value="Genomic_DNA"/>
</dbReference>
<accession>A0A193LH52</accession>
<dbReference type="OrthoDB" id="9806524at2"/>